<dbReference type="RefSeq" id="WP_172195302.1">
    <property type="nucleotide sequence ID" value="NZ_CAWOXK010000001.1"/>
</dbReference>
<gene>
    <name evidence="2" type="ORF">DP114_26165</name>
</gene>
<dbReference type="EMBL" id="CP030118">
    <property type="protein sequence ID" value="QDL10927.1"/>
    <property type="molecule type" value="Genomic_DNA"/>
</dbReference>
<feature type="compositionally biased region" description="Polar residues" evidence="1">
    <location>
        <begin position="119"/>
        <end position="128"/>
    </location>
</feature>
<evidence type="ECO:0000313" key="2">
    <source>
        <dbReference type="EMBL" id="QDL10927.1"/>
    </source>
</evidence>
<proteinExistence type="predicted"/>
<organism evidence="2 3">
    <name type="scientific">Brasilonema sennae CENA114</name>
    <dbReference type="NCBI Taxonomy" id="415709"/>
    <lineage>
        <taxon>Bacteria</taxon>
        <taxon>Bacillati</taxon>
        <taxon>Cyanobacteriota</taxon>
        <taxon>Cyanophyceae</taxon>
        <taxon>Nostocales</taxon>
        <taxon>Scytonemataceae</taxon>
        <taxon>Brasilonema</taxon>
        <taxon>Bromeliae group (in: Brasilonema)</taxon>
    </lineage>
</organism>
<dbReference type="Proteomes" id="UP000503129">
    <property type="component" value="Chromosome"/>
</dbReference>
<dbReference type="KEGG" id="bsen:DP114_26165"/>
<name>A0A856MNT1_9CYAN</name>
<evidence type="ECO:0000313" key="3">
    <source>
        <dbReference type="Proteomes" id="UP000503129"/>
    </source>
</evidence>
<reference evidence="2 3" key="1">
    <citation type="submission" date="2018-06" db="EMBL/GenBank/DDBJ databases">
        <title>Comparative genomics of Brasilonema spp. strains.</title>
        <authorList>
            <person name="Alvarenga D.O."/>
            <person name="Fiore M.F."/>
            <person name="Varani A.M."/>
        </authorList>
    </citation>
    <scope>NUCLEOTIDE SEQUENCE [LARGE SCALE GENOMIC DNA]</scope>
    <source>
        <strain evidence="2 3">CENA114</strain>
    </source>
</reference>
<feature type="region of interest" description="Disordered" evidence="1">
    <location>
        <begin position="103"/>
        <end position="128"/>
    </location>
</feature>
<protein>
    <submittedName>
        <fullName evidence="2">Uncharacterized protein</fullName>
    </submittedName>
</protein>
<accession>A0A856MNT1</accession>
<dbReference type="AlphaFoldDB" id="A0A856MNT1"/>
<sequence>MPAAGDPPAALVSPPAALALQRSGSNLWLHSSHGQCTFVALHTTSAFITPFLSWRLEVAAIQTKSLRVSPARLRYFVSPKGTRLRVSSAQTLLQRSIRALALTQSPVEGNPPAALDSPPTRTNGKGGH</sequence>
<keyword evidence="3" id="KW-1185">Reference proteome</keyword>
<evidence type="ECO:0000256" key="1">
    <source>
        <dbReference type="SAM" id="MobiDB-lite"/>
    </source>
</evidence>